<evidence type="ECO:0000256" key="1">
    <source>
        <dbReference type="ARBA" id="ARBA00022679"/>
    </source>
</evidence>
<dbReference type="PANTHER" id="PTHR48013:SF9">
    <property type="entry name" value="DUAL SPECIFICITY MITOGEN-ACTIVATED PROTEIN KINASE KINASE 5"/>
    <property type="match status" value="1"/>
</dbReference>
<evidence type="ECO:0000256" key="6">
    <source>
        <dbReference type="ARBA" id="ARBA00038999"/>
    </source>
</evidence>
<keyword evidence="2" id="KW-0547">Nucleotide-binding</keyword>
<dbReference type="InterPro" id="IPR000719">
    <property type="entry name" value="Prot_kinase_dom"/>
</dbReference>
<accession>E1ZDM6</accession>
<evidence type="ECO:0000313" key="12">
    <source>
        <dbReference type="Proteomes" id="UP000008141"/>
    </source>
</evidence>
<dbReference type="KEGG" id="cvr:CHLNCDRAFT_17626"/>
<evidence type="ECO:0000256" key="9">
    <source>
        <dbReference type="ARBA" id="ARBA00051693"/>
    </source>
</evidence>
<keyword evidence="1" id="KW-0808">Transferase</keyword>
<dbReference type="PROSITE" id="PS50011">
    <property type="entry name" value="PROTEIN_KINASE_DOM"/>
    <property type="match status" value="1"/>
</dbReference>
<evidence type="ECO:0000256" key="4">
    <source>
        <dbReference type="ARBA" id="ARBA00022840"/>
    </source>
</evidence>
<keyword evidence="3" id="KW-0418">Kinase</keyword>
<dbReference type="Gene3D" id="1.10.510.10">
    <property type="entry name" value="Transferase(Phosphotransferase) domain 1"/>
    <property type="match status" value="1"/>
</dbReference>
<evidence type="ECO:0000256" key="8">
    <source>
        <dbReference type="ARBA" id="ARBA00049299"/>
    </source>
</evidence>
<protein>
    <recommendedName>
        <fullName evidence="6">mitogen-activated protein kinase kinase</fullName>
        <ecNumber evidence="6">2.7.12.2</ecNumber>
    </recommendedName>
</protein>
<evidence type="ECO:0000256" key="7">
    <source>
        <dbReference type="ARBA" id="ARBA00049014"/>
    </source>
</evidence>
<dbReference type="PROSITE" id="PS00108">
    <property type="entry name" value="PROTEIN_KINASE_ST"/>
    <property type="match status" value="1"/>
</dbReference>
<evidence type="ECO:0000256" key="5">
    <source>
        <dbReference type="ARBA" id="ARBA00038035"/>
    </source>
</evidence>
<keyword evidence="12" id="KW-1185">Reference proteome</keyword>
<dbReference type="AlphaFoldDB" id="E1ZDM6"/>
<dbReference type="eggNOG" id="KOG0581">
    <property type="taxonomic scope" value="Eukaryota"/>
</dbReference>
<sequence length="144" mass="15187">LAVAVKVMLLPVGPMLNEQLQQEVSLVHRCHHPGILQVGGGWCSSLHIAVCCILLLQVASTLHHLRGRKIVHLDLKASNVLLDGSLGTAKICDLGQSGILQASIVTAHGTPNRYSSPEQLAGGWCGPASDIYSLGIVMLEVLTG</sequence>
<feature type="domain" description="Protein kinase" evidence="10">
    <location>
        <begin position="1"/>
        <end position="144"/>
    </location>
</feature>
<proteinExistence type="inferred from homology"/>
<feature type="non-terminal residue" evidence="11">
    <location>
        <position position="1"/>
    </location>
</feature>
<name>E1ZDM6_CHLVA</name>
<dbReference type="GO" id="GO:0004708">
    <property type="term" value="F:MAP kinase kinase activity"/>
    <property type="evidence" value="ECO:0007669"/>
    <property type="project" value="UniProtKB-EC"/>
</dbReference>
<dbReference type="Pfam" id="PF00069">
    <property type="entry name" value="Pkinase"/>
    <property type="match status" value="1"/>
</dbReference>
<dbReference type="InterPro" id="IPR008271">
    <property type="entry name" value="Ser/Thr_kinase_AS"/>
</dbReference>
<reference evidence="11 12" key="1">
    <citation type="journal article" date="2010" name="Plant Cell">
        <title>The Chlorella variabilis NC64A genome reveals adaptation to photosymbiosis, coevolution with viruses, and cryptic sex.</title>
        <authorList>
            <person name="Blanc G."/>
            <person name="Duncan G."/>
            <person name="Agarkova I."/>
            <person name="Borodovsky M."/>
            <person name="Gurnon J."/>
            <person name="Kuo A."/>
            <person name="Lindquist E."/>
            <person name="Lucas S."/>
            <person name="Pangilinan J."/>
            <person name="Polle J."/>
            <person name="Salamov A."/>
            <person name="Terry A."/>
            <person name="Yamada T."/>
            <person name="Dunigan D.D."/>
            <person name="Grigoriev I.V."/>
            <person name="Claverie J.M."/>
            <person name="Van Etten J.L."/>
        </authorList>
    </citation>
    <scope>NUCLEOTIDE SEQUENCE [LARGE SCALE GENOMIC DNA]</scope>
    <source>
        <strain evidence="11 12">NC64A</strain>
    </source>
</reference>
<keyword evidence="4" id="KW-0067">ATP-binding</keyword>
<dbReference type="STRING" id="554065.E1ZDM6"/>
<evidence type="ECO:0000259" key="10">
    <source>
        <dbReference type="PROSITE" id="PS50011"/>
    </source>
</evidence>
<gene>
    <name evidence="11" type="ORF">CHLNCDRAFT_17626</name>
</gene>
<dbReference type="EC" id="2.7.12.2" evidence="6"/>
<dbReference type="Proteomes" id="UP000008141">
    <property type="component" value="Unassembled WGS sequence"/>
</dbReference>
<comment type="catalytic activity">
    <reaction evidence="7">
        <text>L-seryl-[protein] + ATP = O-phospho-L-seryl-[protein] + ADP + H(+)</text>
        <dbReference type="Rhea" id="RHEA:17989"/>
        <dbReference type="Rhea" id="RHEA-COMP:9863"/>
        <dbReference type="Rhea" id="RHEA-COMP:11604"/>
        <dbReference type="ChEBI" id="CHEBI:15378"/>
        <dbReference type="ChEBI" id="CHEBI:29999"/>
        <dbReference type="ChEBI" id="CHEBI:30616"/>
        <dbReference type="ChEBI" id="CHEBI:83421"/>
        <dbReference type="ChEBI" id="CHEBI:456216"/>
        <dbReference type="EC" id="2.7.12.2"/>
    </reaction>
</comment>
<dbReference type="OrthoDB" id="509867at2759"/>
<comment type="catalytic activity">
    <reaction evidence="9">
        <text>L-tyrosyl-[protein] + ATP = O-phospho-L-tyrosyl-[protein] + ADP + H(+)</text>
        <dbReference type="Rhea" id="RHEA:10596"/>
        <dbReference type="Rhea" id="RHEA-COMP:10136"/>
        <dbReference type="Rhea" id="RHEA-COMP:20101"/>
        <dbReference type="ChEBI" id="CHEBI:15378"/>
        <dbReference type="ChEBI" id="CHEBI:30616"/>
        <dbReference type="ChEBI" id="CHEBI:46858"/>
        <dbReference type="ChEBI" id="CHEBI:61978"/>
        <dbReference type="ChEBI" id="CHEBI:456216"/>
        <dbReference type="EC" id="2.7.12.2"/>
    </reaction>
</comment>
<dbReference type="PANTHER" id="PTHR48013">
    <property type="entry name" value="DUAL SPECIFICITY MITOGEN-ACTIVATED PROTEIN KINASE KINASE 5-RELATED"/>
    <property type="match status" value="1"/>
</dbReference>
<evidence type="ECO:0000256" key="3">
    <source>
        <dbReference type="ARBA" id="ARBA00022777"/>
    </source>
</evidence>
<dbReference type="EMBL" id="GL433843">
    <property type="protein sequence ID" value="EFN55886.1"/>
    <property type="molecule type" value="Genomic_DNA"/>
</dbReference>
<dbReference type="GeneID" id="17355380"/>
<dbReference type="SUPFAM" id="SSF56112">
    <property type="entry name" value="Protein kinase-like (PK-like)"/>
    <property type="match status" value="1"/>
</dbReference>
<evidence type="ECO:0000313" key="11">
    <source>
        <dbReference type="EMBL" id="EFN55886.1"/>
    </source>
</evidence>
<organism evidence="12">
    <name type="scientific">Chlorella variabilis</name>
    <name type="common">Green alga</name>
    <dbReference type="NCBI Taxonomy" id="554065"/>
    <lineage>
        <taxon>Eukaryota</taxon>
        <taxon>Viridiplantae</taxon>
        <taxon>Chlorophyta</taxon>
        <taxon>core chlorophytes</taxon>
        <taxon>Trebouxiophyceae</taxon>
        <taxon>Chlorellales</taxon>
        <taxon>Chlorellaceae</taxon>
        <taxon>Chlorella clade</taxon>
        <taxon>Chlorella</taxon>
    </lineage>
</organism>
<feature type="non-terminal residue" evidence="11">
    <location>
        <position position="144"/>
    </location>
</feature>
<dbReference type="GO" id="GO:0005524">
    <property type="term" value="F:ATP binding"/>
    <property type="evidence" value="ECO:0007669"/>
    <property type="project" value="UniProtKB-KW"/>
</dbReference>
<comment type="catalytic activity">
    <reaction evidence="8">
        <text>L-threonyl-[protein] + ATP = O-phospho-L-threonyl-[protein] + ADP + H(+)</text>
        <dbReference type="Rhea" id="RHEA:46608"/>
        <dbReference type="Rhea" id="RHEA-COMP:11060"/>
        <dbReference type="Rhea" id="RHEA-COMP:11605"/>
        <dbReference type="ChEBI" id="CHEBI:15378"/>
        <dbReference type="ChEBI" id="CHEBI:30013"/>
        <dbReference type="ChEBI" id="CHEBI:30616"/>
        <dbReference type="ChEBI" id="CHEBI:61977"/>
        <dbReference type="ChEBI" id="CHEBI:456216"/>
        <dbReference type="EC" id="2.7.12.2"/>
    </reaction>
</comment>
<comment type="similarity">
    <text evidence="5">Belongs to the protein kinase superfamily. STE Ser/Thr protein kinase family. MAP kinase kinase subfamily.</text>
</comment>
<dbReference type="InParanoid" id="E1ZDM6"/>
<dbReference type="InterPro" id="IPR011009">
    <property type="entry name" value="Kinase-like_dom_sf"/>
</dbReference>
<dbReference type="RefSeq" id="XP_005847988.1">
    <property type="nucleotide sequence ID" value="XM_005847926.1"/>
</dbReference>
<dbReference type="SMART" id="SM00220">
    <property type="entry name" value="S_TKc"/>
    <property type="match status" value="1"/>
</dbReference>
<evidence type="ECO:0000256" key="2">
    <source>
        <dbReference type="ARBA" id="ARBA00022741"/>
    </source>
</evidence>